<dbReference type="GO" id="GO:0009236">
    <property type="term" value="P:cobalamin biosynthetic process"/>
    <property type="evidence" value="ECO:0007669"/>
    <property type="project" value="UniProtKB-UniRule"/>
</dbReference>
<evidence type="ECO:0000313" key="11">
    <source>
        <dbReference type="Proteomes" id="UP000433359"/>
    </source>
</evidence>
<keyword evidence="5 7" id="KW-0460">Magnesium</keyword>
<dbReference type="Pfam" id="PF07685">
    <property type="entry name" value="GATase_3"/>
    <property type="match status" value="1"/>
</dbReference>
<organism evidence="10 11">
    <name type="scientific">Anaerobutyricum soehngenii</name>
    <dbReference type="NCBI Taxonomy" id="105843"/>
    <lineage>
        <taxon>Bacteria</taxon>
        <taxon>Bacillati</taxon>
        <taxon>Bacillota</taxon>
        <taxon>Clostridia</taxon>
        <taxon>Lachnospirales</taxon>
        <taxon>Lachnospiraceae</taxon>
        <taxon>Anaerobutyricum</taxon>
    </lineage>
</organism>
<evidence type="ECO:0000259" key="8">
    <source>
        <dbReference type="Pfam" id="PF01656"/>
    </source>
</evidence>
<dbReference type="Pfam" id="PF01656">
    <property type="entry name" value="CbiA"/>
    <property type="match status" value="1"/>
</dbReference>
<evidence type="ECO:0000256" key="5">
    <source>
        <dbReference type="ARBA" id="ARBA00022842"/>
    </source>
</evidence>
<feature type="domain" description="CobQ/CobB/MinD/ParA nucleotide binding" evidence="8">
    <location>
        <begin position="17"/>
        <end position="192"/>
    </location>
</feature>
<dbReference type="AlphaFoldDB" id="A0A6N7YGD8"/>
<evidence type="ECO:0000256" key="3">
    <source>
        <dbReference type="ARBA" id="ARBA00022741"/>
    </source>
</evidence>
<accession>A0A6N7YGD8</accession>
<dbReference type="GO" id="GO:0042242">
    <property type="term" value="F:cobyrinic acid a,c-diamide synthase activity"/>
    <property type="evidence" value="ECO:0007669"/>
    <property type="project" value="UniProtKB-UniRule"/>
</dbReference>
<dbReference type="InterPro" id="IPR004484">
    <property type="entry name" value="CbiA/CobB_synth"/>
</dbReference>
<dbReference type="UniPathway" id="UPA00148">
    <property type="reaction ID" value="UER00231"/>
</dbReference>
<dbReference type="SUPFAM" id="SSF52540">
    <property type="entry name" value="P-loop containing nucleoside triphosphate hydrolases"/>
    <property type="match status" value="1"/>
</dbReference>
<evidence type="ECO:0000256" key="4">
    <source>
        <dbReference type="ARBA" id="ARBA00022840"/>
    </source>
</evidence>
<feature type="domain" description="CobB/CobQ-like glutamine amidotransferase" evidence="9">
    <location>
        <begin position="255"/>
        <end position="443"/>
    </location>
</feature>
<evidence type="ECO:0000259" key="9">
    <source>
        <dbReference type="Pfam" id="PF07685"/>
    </source>
</evidence>
<keyword evidence="4 7" id="KW-0067">ATP-binding</keyword>
<keyword evidence="7" id="KW-0169">Cobalamin biosynthesis</keyword>
<dbReference type="NCBIfam" id="TIGR00379">
    <property type="entry name" value="cobB"/>
    <property type="match status" value="1"/>
</dbReference>
<dbReference type="Gene3D" id="3.40.50.300">
    <property type="entry name" value="P-loop containing nucleotide triphosphate hydrolases"/>
    <property type="match status" value="1"/>
</dbReference>
<evidence type="ECO:0000256" key="2">
    <source>
        <dbReference type="ARBA" id="ARBA00022598"/>
    </source>
</evidence>
<comment type="domain">
    <text evidence="7">Comprises of two domains. The C-terminal domain contains the binding site for glutamine and catalyzes the hydrolysis of this substrate to glutamate and ammonia. The N-terminal domain is anticipated to bind ATP and cobyrinate and catalyzes the ultimate synthesis of the diamide product. The ammonia produced via the glutaminase domain is probably translocated to the adjacent domain via a molecular tunnel, where it reacts with an activated intermediate.</text>
</comment>
<comment type="caution">
    <text evidence="10">The sequence shown here is derived from an EMBL/GenBank/DDBJ whole genome shotgun (WGS) entry which is preliminary data.</text>
</comment>
<evidence type="ECO:0000256" key="7">
    <source>
        <dbReference type="HAMAP-Rule" id="MF_00027"/>
    </source>
</evidence>
<dbReference type="Proteomes" id="UP000433359">
    <property type="component" value="Unassembled WGS sequence"/>
</dbReference>
<dbReference type="SUPFAM" id="SSF52317">
    <property type="entry name" value="Class I glutamine amidotransferase-like"/>
    <property type="match status" value="1"/>
</dbReference>
<dbReference type="HAMAP" id="MF_00027">
    <property type="entry name" value="CobB_CbiA"/>
    <property type="match status" value="1"/>
</dbReference>
<dbReference type="Gene3D" id="3.40.50.880">
    <property type="match status" value="1"/>
</dbReference>
<keyword evidence="2 7" id="KW-0436">Ligase</keyword>
<evidence type="ECO:0000313" key="10">
    <source>
        <dbReference type="EMBL" id="MSU82584.1"/>
    </source>
</evidence>
<dbReference type="InterPro" id="IPR002586">
    <property type="entry name" value="CobQ/CobB/MinD/ParA_Nub-bd_dom"/>
</dbReference>
<feature type="site" description="Increases nucleophilicity of active site Cys" evidence="7">
    <location>
        <position position="438"/>
    </location>
</feature>
<keyword evidence="3 7" id="KW-0547">Nucleotide-binding</keyword>
<dbReference type="EC" id="6.3.5.11" evidence="7"/>
<proteinExistence type="inferred from homology"/>
<protein>
    <recommendedName>
        <fullName evidence="7">Cobyrinate a,c-diamide synthase</fullName>
        <ecNumber evidence="7">6.3.5.11</ecNumber>
    </recommendedName>
    <alternativeName>
        <fullName evidence="7">Cobyrinic acid a,c-diamide synthetase</fullName>
    </alternativeName>
</protein>
<comment type="cofactor">
    <cofactor evidence="1 7">
        <name>Mg(2+)</name>
        <dbReference type="ChEBI" id="CHEBI:18420"/>
    </cofactor>
</comment>
<dbReference type="PROSITE" id="PS51274">
    <property type="entry name" value="GATASE_COBBQ"/>
    <property type="match status" value="1"/>
</dbReference>
<gene>
    <name evidence="7" type="primary">cbiA</name>
    <name evidence="10" type="ORF">FYJ25_09540</name>
</gene>
<dbReference type="InterPro" id="IPR011698">
    <property type="entry name" value="GATase_3"/>
</dbReference>
<sequence>MEVYEYMESVKRMPRVLLAGANSGCGKTSITCGILKALVNRGLHIQSYKCGPDYIDPMLHSHITGRDCRNLDPFFSTGQDLRYLVGKDSQDVDFSVTEGVMGYYDGIGISCEKSTWTVSKETGTPTILIFNVKGMSHTMIPLIKGMIEYQENPVTGVILNRCSKGMYQLMKPEIEEKLGISVVGYFPQKEGIYIGSRHLGLMTAAEIDNLDEILNLLGETAEECIDIDLLLKIGQRAEELPKVKRPEVPKKKRARIAVAKDNAFCFYYKENLEILEQLGAELCYFSPVNDTHLPEDTDGIYLGGGYPETYRKELADNISMKQSICEAAQSGKPIIAECGGFMYVCDHLVETDDSLEEMLGLINTDVRMTKRLSMQFGYVTMKALYDTAFFKKDTKIRVHEFHYSKADKRGDACEITKYSGKCWNGLYVKDKIMAGYPHFYFHNCREVAKRFVDMAEEASTKRC</sequence>
<comment type="miscellaneous">
    <text evidence="7">The a and c carboxylates of cobyrinate are activated for nucleophilic attack via formation of a phosphorylated intermediate by ATP. CbiA catalyzes first the amidation of the c-carboxylate, and then that of the a-carboxylate.</text>
</comment>
<comment type="catalytic activity">
    <reaction evidence="7">
        <text>cob(II)yrinate + 2 L-glutamine + 2 ATP + 2 H2O = cob(II)yrinate a,c diamide + 2 L-glutamate + 2 ADP + 2 phosphate + 2 H(+)</text>
        <dbReference type="Rhea" id="RHEA:26289"/>
        <dbReference type="ChEBI" id="CHEBI:15377"/>
        <dbReference type="ChEBI" id="CHEBI:15378"/>
        <dbReference type="ChEBI" id="CHEBI:29985"/>
        <dbReference type="ChEBI" id="CHEBI:30616"/>
        <dbReference type="ChEBI" id="CHEBI:43474"/>
        <dbReference type="ChEBI" id="CHEBI:58359"/>
        <dbReference type="ChEBI" id="CHEBI:58537"/>
        <dbReference type="ChEBI" id="CHEBI:58894"/>
        <dbReference type="ChEBI" id="CHEBI:456216"/>
        <dbReference type="EC" id="6.3.5.11"/>
    </reaction>
</comment>
<dbReference type="InterPro" id="IPR029062">
    <property type="entry name" value="Class_I_gatase-like"/>
</dbReference>
<dbReference type="PANTHER" id="PTHR43873">
    <property type="entry name" value="COBYRINATE A,C-DIAMIDE SYNTHASE"/>
    <property type="match status" value="1"/>
</dbReference>
<name>A0A6N7YGD8_9FIRM</name>
<dbReference type="CDD" id="cd03130">
    <property type="entry name" value="GATase1_CobB"/>
    <property type="match status" value="1"/>
</dbReference>
<dbReference type="EMBL" id="VULP01000019">
    <property type="protein sequence ID" value="MSU82584.1"/>
    <property type="molecule type" value="Genomic_DNA"/>
</dbReference>
<dbReference type="GO" id="GO:0005524">
    <property type="term" value="F:ATP binding"/>
    <property type="evidence" value="ECO:0007669"/>
    <property type="project" value="UniProtKB-UniRule"/>
</dbReference>
<comment type="similarity">
    <text evidence="7">Belongs to the CobB/CbiA family.</text>
</comment>
<evidence type="ECO:0000256" key="6">
    <source>
        <dbReference type="ARBA" id="ARBA00022962"/>
    </source>
</evidence>
<keyword evidence="6 7" id="KW-0315">Glutamine amidotransferase</keyword>
<dbReference type="NCBIfam" id="NF002204">
    <property type="entry name" value="PRK01077.1"/>
    <property type="match status" value="1"/>
</dbReference>
<feature type="active site" description="Nucleophile" evidence="7">
    <location>
        <position position="338"/>
    </location>
</feature>
<dbReference type="PANTHER" id="PTHR43873:SF1">
    <property type="entry name" value="COBYRINATE A,C-DIAMIDE SYNTHASE"/>
    <property type="match status" value="1"/>
</dbReference>
<comment type="pathway">
    <text evidence="7">Cofactor biosynthesis; adenosylcobalamin biosynthesis; cob(II)yrinate a,c-diamide from sirohydrochlorin (anaerobic route): step 10/10.</text>
</comment>
<reference evidence="10 11" key="1">
    <citation type="submission" date="2019-08" db="EMBL/GenBank/DDBJ databases">
        <title>In-depth cultivation of the pig gut microbiome towards novel bacterial diversity and tailored functional studies.</title>
        <authorList>
            <person name="Wylensek D."/>
            <person name="Hitch T.C.A."/>
            <person name="Clavel T."/>
        </authorList>
    </citation>
    <scope>NUCLEOTIDE SEQUENCE [LARGE SCALE GENOMIC DNA]</scope>
    <source>
        <strain evidence="10 11">BSM-383-APC-4H</strain>
    </source>
</reference>
<dbReference type="InterPro" id="IPR027417">
    <property type="entry name" value="P-loop_NTPase"/>
</dbReference>
<comment type="function">
    <text evidence="7">Catalyzes the ATP-dependent amidation of the two carboxylate groups at positions a and c of cobyrinate, using either L-glutamine or ammonia as the nitrogen source.</text>
</comment>
<evidence type="ECO:0000256" key="1">
    <source>
        <dbReference type="ARBA" id="ARBA00001946"/>
    </source>
</evidence>